<organism evidence="6 7">
    <name type="scientific">Nocardia macrotermitis</name>
    <dbReference type="NCBI Taxonomy" id="2585198"/>
    <lineage>
        <taxon>Bacteria</taxon>
        <taxon>Bacillati</taxon>
        <taxon>Actinomycetota</taxon>
        <taxon>Actinomycetes</taxon>
        <taxon>Mycobacteriales</taxon>
        <taxon>Nocardiaceae</taxon>
        <taxon>Nocardia</taxon>
    </lineage>
</organism>
<evidence type="ECO:0000256" key="2">
    <source>
        <dbReference type="ARBA" id="ARBA00023125"/>
    </source>
</evidence>
<evidence type="ECO:0000313" key="6">
    <source>
        <dbReference type="EMBL" id="MQY24210.1"/>
    </source>
</evidence>
<dbReference type="PRINTS" id="PR00455">
    <property type="entry name" value="HTHTETR"/>
</dbReference>
<dbReference type="PANTHER" id="PTHR30055">
    <property type="entry name" value="HTH-TYPE TRANSCRIPTIONAL REGULATOR RUTR"/>
    <property type="match status" value="1"/>
</dbReference>
<dbReference type="Pfam" id="PF00440">
    <property type="entry name" value="TetR_N"/>
    <property type="match status" value="1"/>
</dbReference>
<dbReference type="EMBL" id="WEGK01000029">
    <property type="protein sequence ID" value="MQY24210.1"/>
    <property type="molecule type" value="Genomic_DNA"/>
</dbReference>
<dbReference type="SUPFAM" id="SSF48498">
    <property type="entry name" value="Tetracyclin repressor-like, C-terminal domain"/>
    <property type="match status" value="1"/>
</dbReference>
<dbReference type="Gene3D" id="1.10.357.10">
    <property type="entry name" value="Tetracycline Repressor, domain 2"/>
    <property type="match status" value="1"/>
</dbReference>
<keyword evidence="2 4" id="KW-0238">DNA-binding</keyword>
<evidence type="ECO:0000256" key="3">
    <source>
        <dbReference type="ARBA" id="ARBA00023163"/>
    </source>
</evidence>
<dbReference type="GO" id="GO:0000976">
    <property type="term" value="F:transcription cis-regulatory region binding"/>
    <property type="evidence" value="ECO:0007669"/>
    <property type="project" value="TreeGrafter"/>
</dbReference>
<name>A0A7K0DEI9_9NOCA</name>
<evidence type="ECO:0000313" key="7">
    <source>
        <dbReference type="Proteomes" id="UP000438448"/>
    </source>
</evidence>
<dbReference type="Proteomes" id="UP000438448">
    <property type="component" value="Unassembled WGS sequence"/>
</dbReference>
<dbReference type="InterPro" id="IPR001647">
    <property type="entry name" value="HTH_TetR"/>
</dbReference>
<sequence>MIGTEMYAPNMVKRADHVAAGIVAAAANVLAEQGPAVSMAEIAEAAGVGRATLYRYFPSRDALLAGLTTAALEDLLGRIADADVETASVPTALARLTRGFLTAGSKYAALLQPGVALPDKDEQLQNRLAQPVLDLLNRGVAEGILRADPPVGMLFEMFTGLLEKALHVVLRGESGVEQAAEAVIAVFLDGARVSGSNGR</sequence>
<keyword evidence="1" id="KW-0805">Transcription regulation</keyword>
<accession>A0A7K0DEI9</accession>
<evidence type="ECO:0000256" key="4">
    <source>
        <dbReference type="PROSITE-ProRule" id="PRU00335"/>
    </source>
</evidence>
<comment type="caution">
    <text evidence="6">The sequence shown here is derived from an EMBL/GenBank/DDBJ whole genome shotgun (WGS) entry which is preliminary data.</text>
</comment>
<reference evidence="6 7" key="1">
    <citation type="submission" date="2019-10" db="EMBL/GenBank/DDBJ databases">
        <title>Nocardia macrotermitis sp. nov. and Nocardia aurantia sp. nov., isolated from the gut of fungus growing-termite Macrotermes natalensis.</title>
        <authorList>
            <person name="Benndorf R."/>
            <person name="Schwitalla J."/>
            <person name="Martin K."/>
            <person name="De Beer W."/>
            <person name="Kaster A.-K."/>
            <person name="Vollmers J."/>
            <person name="Poulsen M."/>
            <person name="Beemelmanns C."/>
        </authorList>
    </citation>
    <scope>NUCLEOTIDE SEQUENCE [LARGE SCALE GENOMIC DNA]</scope>
    <source>
        <strain evidence="6 7">RB20</strain>
    </source>
</reference>
<dbReference type="PANTHER" id="PTHR30055:SF234">
    <property type="entry name" value="HTH-TYPE TRANSCRIPTIONAL REGULATOR BETI"/>
    <property type="match status" value="1"/>
</dbReference>
<feature type="domain" description="HTH tetR-type" evidence="5">
    <location>
        <begin position="16"/>
        <end position="75"/>
    </location>
</feature>
<dbReference type="InterPro" id="IPR036271">
    <property type="entry name" value="Tet_transcr_reg_TetR-rel_C_sf"/>
</dbReference>
<dbReference type="AlphaFoldDB" id="A0A7K0DEI9"/>
<dbReference type="SUPFAM" id="SSF46689">
    <property type="entry name" value="Homeodomain-like"/>
    <property type="match status" value="1"/>
</dbReference>
<evidence type="ECO:0000256" key="1">
    <source>
        <dbReference type="ARBA" id="ARBA00023015"/>
    </source>
</evidence>
<dbReference type="GO" id="GO:0003700">
    <property type="term" value="F:DNA-binding transcription factor activity"/>
    <property type="evidence" value="ECO:0007669"/>
    <property type="project" value="TreeGrafter"/>
</dbReference>
<keyword evidence="7" id="KW-1185">Reference proteome</keyword>
<feature type="DNA-binding region" description="H-T-H motif" evidence="4">
    <location>
        <begin position="38"/>
        <end position="57"/>
    </location>
</feature>
<protein>
    <recommendedName>
        <fullName evidence="5">HTH tetR-type domain-containing protein</fullName>
    </recommendedName>
</protein>
<evidence type="ECO:0000259" key="5">
    <source>
        <dbReference type="PROSITE" id="PS50977"/>
    </source>
</evidence>
<keyword evidence="3" id="KW-0804">Transcription</keyword>
<dbReference type="PROSITE" id="PS50977">
    <property type="entry name" value="HTH_TETR_2"/>
    <property type="match status" value="1"/>
</dbReference>
<dbReference type="InterPro" id="IPR009057">
    <property type="entry name" value="Homeodomain-like_sf"/>
</dbReference>
<gene>
    <name evidence="6" type="ORF">NRB20_73450</name>
</gene>
<proteinExistence type="predicted"/>
<dbReference type="InterPro" id="IPR050109">
    <property type="entry name" value="HTH-type_TetR-like_transc_reg"/>
</dbReference>